<dbReference type="Proteomes" id="UP000011135">
    <property type="component" value="Unassembled WGS sequence"/>
</dbReference>
<dbReference type="AlphaFoldDB" id="L8JY16"/>
<evidence type="ECO:0000313" key="2">
    <source>
        <dbReference type="Proteomes" id="UP000011135"/>
    </source>
</evidence>
<protein>
    <submittedName>
        <fullName evidence="1">Uncharacterized protein</fullName>
    </submittedName>
</protein>
<proteinExistence type="predicted"/>
<dbReference type="EMBL" id="AMZN01000010">
    <property type="protein sequence ID" value="ELR73068.1"/>
    <property type="molecule type" value="Genomic_DNA"/>
</dbReference>
<reference evidence="1 2" key="1">
    <citation type="submission" date="2012-12" db="EMBL/GenBank/DDBJ databases">
        <title>Genome assembly of Fulvivirga imtechensis AK7.</title>
        <authorList>
            <person name="Nupur N."/>
            <person name="Khatri I."/>
            <person name="Kumar R."/>
            <person name="Subramanian S."/>
            <person name="Pinnaka A."/>
        </authorList>
    </citation>
    <scope>NUCLEOTIDE SEQUENCE [LARGE SCALE GENOMIC DNA]</scope>
    <source>
        <strain evidence="1 2">AK7</strain>
    </source>
</reference>
<gene>
    <name evidence="1" type="ORF">C900_00148</name>
</gene>
<accession>L8JY16</accession>
<comment type="caution">
    <text evidence="1">The sequence shown here is derived from an EMBL/GenBank/DDBJ whole genome shotgun (WGS) entry which is preliminary data.</text>
</comment>
<organism evidence="1 2">
    <name type="scientific">Fulvivirga imtechensis AK7</name>
    <dbReference type="NCBI Taxonomy" id="1237149"/>
    <lineage>
        <taxon>Bacteria</taxon>
        <taxon>Pseudomonadati</taxon>
        <taxon>Bacteroidota</taxon>
        <taxon>Cytophagia</taxon>
        <taxon>Cytophagales</taxon>
        <taxon>Fulvivirgaceae</taxon>
        <taxon>Fulvivirga</taxon>
    </lineage>
</organism>
<evidence type="ECO:0000313" key="1">
    <source>
        <dbReference type="EMBL" id="ELR73068.1"/>
    </source>
</evidence>
<keyword evidence="2" id="KW-1185">Reference proteome</keyword>
<name>L8JY16_9BACT</name>
<sequence length="57" mass="6490">MGIARFGNARQENLQVVPQWTGKTGWWINPVTEGFHDAFHHMLSKVCVTDNILNIPN</sequence>